<evidence type="ECO:0000313" key="1">
    <source>
        <dbReference type="EMBL" id="KAK7046637.1"/>
    </source>
</evidence>
<accession>A0AAW0D2H7</accession>
<dbReference type="EMBL" id="JAWWNJ010000010">
    <property type="protein sequence ID" value="KAK7046637.1"/>
    <property type="molecule type" value="Genomic_DNA"/>
</dbReference>
<protein>
    <submittedName>
        <fullName evidence="1">Uncharacterized protein</fullName>
    </submittedName>
</protein>
<organism evidence="1 2">
    <name type="scientific">Favolaschia claudopus</name>
    <dbReference type="NCBI Taxonomy" id="2862362"/>
    <lineage>
        <taxon>Eukaryota</taxon>
        <taxon>Fungi</taxon>
        <taxon>Dikarya</taxon>
        <taxon>Basidiomycota</taxon>
        <taxon>Agaricomycotina</taxon>
        <taxon>Agaricomycetes</taxon>
        <taxon>Agaricomycetidae</taxon>
        <taxon>Agaricales</taxon>
        <taxon>Marasmiineae</taxon>
        <taxon>Mycenaceae</taxon>
        <taxon>Favolaschia</taxon>
    </lineage>
</organism>
<reference evidence="1 2" key="1">
    <citation type="journal article" date="2024" name="J Genomics">
        <title>Draft genome sequencing and assembly of Favolaschia claudopus CIRM-BRFM 2984 isolated from oak limbs.</title>
        <authorList>
            <person name="Navarro D."/>
            <person name="Drula E."/>
            <person name="Chaduli D."/>
            <person name="Cazenave R."/>
            <person name="Ahrendt S."/>
            <person name="Wang J."/>
            <person name="Lipzen A."/>
            <person name="Daum C."/>
            <person name="Barry K."/>
            <person name="Grigoriev I.V."/>
            <person name="Favel A."/>
            <person name="Rosso M.N."/>
            <person name="Martin F."/>
        </authorList>
    </citation>
    <scope>NUCLEOTIDE SEQUENCE [LARGE SCALE GENOMIC DNA]</scope>
    <source>
        <strain evidence="1 2">CIRM-BRFM 2984</strain>
    </source>
</reference>
<gene>
    <name evidence="1" type="ORF">R3P38DRAFT_2874899</name>
</gene>
<dbReference type="AlphaFoldDB" id="A0AAW0D2H7"/>
<name>A0AAW0D2H7_9AGAR</name>
<keyword evidence="2" id="KW-1185">Reference proteome</keyword>
<evidence type="ECO:0000313" key="2">
    <source>
        <dbReference type="Proteomes" id="UP001362999"/>
    </source>
</evidence>
<comment type="caution">
    <text evidence="1">The sequence shown here is derived from an EMBL/GenBank/DDBJ whole genome shotgun (WGS) entry which is preliminary data.</text>
</comment>
<proteinExistence type="predicted"/>
<sequence>MIIVLGQRLGRDQRLSRPFFHSTTMIPRLRLLHIPHRPLPFPRVHARSYSLPSLRRPWSSRIWYRADGTPRSKVRGLLTTSLIISVLWSYATTKRLQFISAFHSVVSALVRVQRVDTDAYASVDFTSYQSSLDYFHRLFNQEAQLISKDKADVHQKFFARLAALNDNSSPSHDPTKRDRAHAIVVEAAQQVHALLIEAKFEHSSEGRVTASAFQILAVVFGAARQLTTIVEDPNDKDERLELFLVDVHQPRSPSSEADTPEVVG</sequence>
<dbReference type="Proteomes" id="UP001362999">
    <property type="component" value="Unassembled WGS sequence"/>
</dbReference>